<comment type="function">
    <text evidence="10">Plays an important role in the de novo pathway and in the salvage pathway of purine nucleotide biosynthesis. Catalyzes the first commited step in the biosynthesis of AMP from IMP.</text>
</comment>
<dbReference type="Pfam" id="PF07690">
    <property type="entry name" value="MFS_1"/>
    <property type="match status" value="1"/>
</dbReference>
<dbReference type="InterPro" id="IPR033128">
    <property type="entry name" value="Adenylosuccin_syn_Lys_AS"/>
</dbReference>
<dbReference type="CDD" id="cd17327">
    <property type="entry name" value="MFS_FEN2_like"/>
    <property type="match status" value="1"/>
</dbReference>
<dbReference type="GeneID" id="96081014"/>
<feature type="binding site" evidence="10">
    <location>
        <begin position="569"/>
        <end position="571"/>
    </location>
    <ligand>
        <name>GTP</name>
        <dbReference type="ChEBI" id="CHEBI:37565"/>
    </ligand>
</feature>
<dbReference type="EC" id="6.3.4.4" evidence="10 12"/>
<evidence type="ECO:0000313" key="16">
    <source>
        <dbReference type="Proteomes" id="UP001578633"/>
    </source>
</evidence>
<feature type="binding site" evidence="10">
    <location>
        <position position="542"/>
    </location>
    <ligand>
        <name>Mg(2+)</name>
        <dbReference type="ChEBI" id="CHEBI:18420"/>
    </ligand>
</feature>
<keyword evidence="16" id="KW-1185">Reference proteome</keyword>
<feature type="binding site" evidence="10">
    <location>
        <begin position="541"/>
        <end position="547"/>
    </location>
    <ligand>
        <name>GTP</name>
        <dbReference type="ChEBI" id="CHEBI:37565"/>
    </ligand>
</feature>
<keyword evidence="13" id="KW-0812">Transmembrane</keyword>
<dbReference type="CDD" id="cd03108">
    <property type="entry name" value="AdSS"/>
    <property type="match status" value="1"/>
</dbReference>
<comment type="caution">
    <text evidence="15">The sequence shown here is derived from an EMBL/GenBank/DDBJ whole genome shotgun (WGS) entry which is preliminary data.</text>
</comment>
<dbReference type="PROSITE" id="PS01266">
    <property type="entry name" value="ADENYLOSUCCIN_SYN_1"/>
    <property type="match status" value="1"/>
</dbReference>
<dbReference type="HAMAP" id="MF_00011">
    <property type="entry name" value="Adenylosucc_synth"/>
    <property type="match status" value="1"/>
</dbReference>
<dbReference type="InterPro" id="IPR027417">
    <property type="entry name" value="P-loop_NTPase"/>
</dbReference>
<evidence type="ECO:0000256" key="11">
    <source>
        <dbReference type="PROSITE-ProRule" id="PRU10134"/>
    </source>
</evidence>
<feature type="binding site" evidence="10">
    <location>
        <begin position="939"/>
        <end position="941"/>
    </location>
    <ligand>
        <name>GTP</name>
        <dbReference type="ChEBI" id="CHEBI:37565"/>
    </ligand>
</feature>
<reference evidence="15 16" key="1">
    <citation type="submission" date="2024-09" db="EMBL/GenBank/DDBJ databases">
        <title>T2T genomes of carrot and Alternaria dauci and their utility for understanding host-pathogen interaction during carrot leaf blight disease.</title>
        <authorList>
            <person name="Liu W."/>
            <person name="Xu S."/>
            <person name="Ou C."/>
            <person name="Liu X."/>
            <person name="Zhuang F."/>
            <person name="Deng X.W."/>
        </authorList>
    </citation>
    <scope>NUCLEOTIDE SEQUENCE [LARGE SCALE GENOMIC DNA]</scope>
    <source>
        <strain evidence="15 16">A2016</strain>
    </source>
</reference>
<evidence type="ECO:0000256" key="6">
    <source>
        <dbReference type="ARBA" id="ARBA00022741"/>
    </source>
</evidence>
<feature type="transmembrane region" description="Helical" evidence="13">
    <location>
        <begin position="226"/>
        <end position="245"/>
    </location>
</feature>
<feature type="binding site" evidence="10">
    <location>
        <position position="831"/>
    </location>
    <ligand>
        <name>GTP</name>
        <dbReference type="ChEBI" id="CHEBI:37565"/>
    </ligand>
</feature>
<feature type="active site" description="Proton acceptor" evidence="10">
    <location>
        <position position="542"/>
    </location>
</feature>
<feature type="transmembrane region" description="Helical" evidence="13">
    <location>
        <begin position="126"/>
        <end position="145"/>
    </location>
</feature>
<feature type="transmembrane region" description="Helical" evidence="13">
    <location>
        <begin position="186"/>
        <end position="206"/>
    </location>
</feature>
<feature type="transmembrane region" description="Helical" evidence="13">
    <location>
        <begin position="418"/>
        <end position="438"/>
    </location>
</feature>
<dbReference type="SMART" id="SM00788">
    <property type="entry name" value="Adenylsucc_synt"/>
    <property type="match status" value="1"/>
</dbReference>
<keyword evidence="4 10" id="KW-0436">Ligase</keyword>
<comment type="catalytic activity">
    <reaction evidence="10 12">
        <text>IMP + L-aspartate + GTP = N(6)-(1,2-dicarboxyethyl)-AMP + GDP + phosphate + 2 H(+)</text>
        <dbReference type="Rhea" id="RHEA:15753"/>
        <dbReference type="ChEBI" id="CHEBI:15378"/>
        <dbReference type="ChEBI" id="CHEBI:29991"/>
        <dbReference type="ChEBI" id="CHEBI:37565"/>
        <dbReference type="ChEBI" id="CHEBI:43474"/>
        <dbReference type="ChEBI" id="CHEBI:57567"/>
        <dbReference type="ChEBI" id="CHEBI:58053"/>
        <dbReference type="ChEBI" id="CHEBI:58189"/>
        <dbReference type="EC" id="6.3.4.4"/>
    </reaction>
</comment>
<keyword evidence="7 10" id="KW-0658">Purine biosynthesis</keyword>
<dbReference type="Gene3D" id="3.90.170.10">
    <property type="entry name" value="Adenylosuccinate Synthetase, subunit A, domain 3"/>
    <property type="match status" value="1"/>
</dbReference>
<feature type="transmembrane region" description="Helical" evidence="13">
    <location>
        <begin position="97"/>
        <end position="119"/>
    </location>
</feature>
<protein>
    <recommendedName>
        <fullName evidence="10 12">Adenylosuccinate synthetase</fullName>
        <shortName evidence="10">AMPSase</shortName>
        <shortName evidence="10">AdSS</shortName>
        <ecNumber evidence="10 12">6.3.4.4</ecNumber>
    </recommendedName>
    <alternativeName>
        <fullName evidence="10">IMP--aspartate ligase</fullName>
    </alternativeName>
</protein>
<dbReference type="Gene3D" id="1.10.300.10">
    <property type="entry name" value="Adenylosuccinate Synthetase, subunit A, domain 2"/>
    <property type="match status" value="1"/>
</dbReference>
<keyword evidence="5 10" id="KW-0479">Metal-binding</keyword>
<dbReference type="SUPFAM" id="SSF52540">
    <property type="entry name" value="P-loop containing nucleoside triphosphate hydrolases"/>
    <property type="match status" value="1"/>
</dbReference>
<name>A0ABR3UVM5_9PLEO</name>
<evidence type="ECO:0000256" key="13">
    <source>
        <dbReference type="SAM" id="Phobius"/>
    </source>
</evidence>
<comment type="subcellular location">
    <subcellularLocation>
        <location evidence="10">Cytoplasm</location>
    </subcellularLocation>
    <subcellularLocation>
        <location evidence="2">Membrane</location>
        <topology evidence="2">Multi-pass membrane protein</topology>
    </subcellularLocation>
</comment>
<evidence type="ECO:0000256" key="5">
    <source>
        <dbReference type="ARBA" id="ARBA00022723"/>
    </source>
</evidence>
<dbReference type="InterPro" id="IPR042110">
    <property type="entry name" value="Adenylosuccinate_synth_dom2"/>
</dbReference>
<comment type="function">
    <text evidence="1">Plays an important role in the de novo pathway and in the salvage pathway of purine nucleotide biosynthesis. Catalyzes the first committed step in the biosynthesis of AMP from IMP.</text>
</comment>
<evidence type="ECO:0000313" key="15">
    <source>
        <dbReference type="EMBL" id="KAL1800350.1"/>
    </source>
</evidence>
<evidence type="ECO:0000256" key="7">
    <source>
        <dbReference type="ARBA" id="ARBA00022755"/>
    </source>
</evidence>
<comment type="function">
    <text evidence="12">Plays an important role in the de novo pathway of purine nucleotide biosynthesis.</text>
</comment>
<evidence type="ECO:0000256" key="12">
    <source>
        <dbReference type="RuleBase" id="RU000520"/>
    </source>
</evidence>
<feature type="transmembrane region" description="Helical" evidence="13">
    <location>
        <begin position="333"/>
        <end position="350"/>
    </location>
</feature>
<keyword evidence="13" id="KW-1133">Transmembrane helix</keyword>
<dbReference type="InterPro" id="IPR036259">
    <property type="entry name" value="MFS_trans_sf"/>
</dbReference>
<dbReference type="Pfam" id="PF00709">
    <property type="entry name" value="Adenylsucc_synt"/>
    <property type="match status" value="1"/>
</dbReference>
<feature type="active site" evidence="11">
    <location>
        <position position="669"/>
    </location>
</feature>
<keyword evidence="9 10" id="KW-0342">GTP-binding</keyword>
<proteinExistence type="inferred from homology"/>
<accession>A0ABR3UVM5</accession>
<feature type="transmembrane region" description="Helical" evidence="13">
    <location>
        <begin position="384"/>
        <end position="406"/>
    </location>
</feature>
<dbReference type="InterPro" id="IPR018220">
    <property type="entry name" value="Adenylosuccin_syn_GTP-bd"/>
</dbReference>
<feature type="transmembrane region" description="Helical" evidence="13">
    <location>
        <begin position="357"/>
        <end position="378"/>
    </location>
</feature>
<dbReference type="PROSITE" id="PS50850">
    <property type="entry name" value="MFS"/>
    <property type="match status" value="1"/>
</dbReference>
<dbReference type="PROSITE" id="PS00513">
    <property type="entry name" value="ADENYLOSUCCIN_SYN_2"/>
    <property type="match status" value="1"/>
</dbReference>
<sequence>MAQIGTVSTEIHPTRTPIEIEKGDNVFLEESNGSDRSTDGEFTWTAEEEKKVRRKLDRVIVPLTTFLYLLCFLDRVNVGNARIQGMAEDLNLVGYRFNWVTSIFYIVYMFVEVPSNILLKKLGPKYYLPLLVCGFGMVSLCSAFVNNFAGLLVARGFLGVFEGGVMPGLAFFITCFYKRNELLFRIGIYVSAASMAGAFGGLLATVLARIPPWGASGMIIHTWRNIFFFEGLFTVLVGLAAPFLMPRSPQECWFLNERERMIATQRLVLRSGADENEKTEVHHVKRAMMNITNYFCAFGFFFINITVQGISLFMPTILRDLGWTATKSQLYSVPPYVCACVVAITVAFVSDKTNRRGIYLAFFTLPAIAGFSIMRWATNPDVRYGGIFLITIGAFPGGPGFLAWAANNAAGPAIRSVSTAYVVTLGTAGGILATWTYTSQDAPKYPTGHTINLTGQICVALLATFGIFYCKWENRQRDLGKRDHRLVGKTEAQIRDLGYRHPDPLLHGQLKTHPLAAPSIPFSSFLVLTMTTTVVLGAQWGDEGKGKLADILAHESQICCRAQGGNNAGHTIVANGVTYDFHILPSGLVNPGCINVIGSGCVVHVPSFFKELEALEKHGLNTEGRIYISDRAHVVFDVHQKVDGLEEVELGGGMIGTTKKGIGPTYSTKMTRSGLRMCDLFDEQIFETKLRRLASGFQKRYGDLLKYDVDEEIAQYKTLREKLAPYVVDQIPLLASAKEKKAKILVEGANALMLDIDYGTYPFVTSSNTGLGGVITGLNLGWRSLKEVIGVVKAYTTRVGSGPFPTEQLNELGEKLQSVGHEVGVTTGRKRRCGWLDLVVVKHSHACNDYTAINLTKLDVLDDFDELKVATSYSYNGEVLEGFPANTDILAQVEVQYDTLPGWKKPTTGVTSYYDLPVQARNYIEYIEKFVGVKIKWIGVGPARDHMISRS</sequence>
<evidence type="ECO:0000256" key="10">
    <source>
        <dbReference type="HAMAP-Rule" id="MF_03125"/>
    </source>
</evidence>
<keyword evidence="6 10" id="KW-0547">Nucleotide-binding</keyword>
<evidence type="ECO:0000256" key="8">
    <source>
        <dbReference type="ARBA" id="ARBA00022842"/>
    </source>
</evidence>
<feature type="binding site" evidence="10">
    <location>
        <begin position="567"/>
        <end position="570"/>
    </location>
    <ligand>
        <name>IMP</name>
        <dbReference type="ChEBI" id="CHEBI:58053"/>
    </ligand>
</feature>
<dbReference type="InterPro" id="IPR011701">
    <property type="entry name" value="MFS"/>
</dbReference>
<feature type="binding site" evidence="10">
    <location>
        <position position="765"/>
    </location>
    <ligand>
        <name>IMP</name>
        <dbReference type="ChEBI" id="CHEBI:58053"/>
    </ligand>
</feature>
<keyword evidence="8 10" id="KW-0460">Magnesium</keyword>
<evidence type="ECO:0000256" key="1">
    <source>
        <dbReference type="ARBA" id="ARBA00003779"/>
    </source>
</evidence>
<evidence type="ECO:0000256" key="4">
    <source>
        <dbReference type="ARBA" id="ARBA00022598"/>
    </source>
</evidence>
<dbReference type="EMBL" id="JBHGVX010000001">
    <property type="protein sequence ID" value="KAL1800350.1"/>
    <property type="molecule type" value="Genomic_DNA"/>
</dbReference>
<evidence type="ECO:0000256" key="3">
    <source>
        <dbReference type="ARBA" id="ARBA00011738"/>
    </source>
</evidence>
<feature type="transmembrane region" description="Helical" evidence="13">
    <location>
        <begin position="294"/>
        <end position="313"/>
    </location>
</feature>
<feature type="transmembrane region" description="Helical" evidence="13">
    <location>
        <begin position="157"/>
        <end position="177"/>
    </location>
</feature>
<dbReference type="InterPro" id="IPR001114">
    <property type="entry name" value="Adenylosuccinate_synthetase"/>
</dbReference>
<feature type="binding site" evidence="10">
    <location>
        <position position="569"/>
    </location>
    <ligand>
        <name>Mg(2+)</name>
        <dbReference type="ChEBI" id="CHEBI:18420"/>
    </ligand>
</feature>
<feature type="binding site" evidence="10">
    <location>
        <position position="658"/>
    </location>
    <ligand>
        <name>IMP</name>
        <dbReference type="ChEBI" id="CHEBI:58053"/>
    </ligand>
</feature>
<comment type="pathway">
    <text evidence="10 12">Purine metabolism; AMP biosynthesis via de novo pathway; AMP from IMP: step 1/2.</text>
</comment>
<feature type="binding site" evidence="10">
    <location>
        <begin position="825"/>
        <end position="831"/>
    </location>
    <ligand>
        <name>substrate</name>
    </ligand>
</feature>
<comment type="subunit">
    <text evidence="3 10">Homodimer.</text>
</comment>
<dbReference type="NCBIfam" id="NF002223">
    <property type="entry name" value="PRK01117.1"/>
    <property type="match status" value="1"/>
</dbReference>
<evidence type="ECO:0000259" key="14">
    <source>
        <dbReference type="PROSITE" id="PS50850"/>
    </source>
</evidence>
<feature type="binding site" evidence="10">
    <location>
        <begin position="542"/>
        <end position="545"/>
    </location>
    <ligand>
        <name>IMP</name>
        <dbReference type="ChEBI" id="CHEBI:58053"/>
    </ligand>
</feature>
<feature type="transmembrane region" description="Helical" evidence="13">
    <location>
        <begin position="59"/>
        <end position="77"/>
    </location>
</feature>
<dbReference type="RefSeq" id="XP_069310934.1">
    <property type="nucleotide sequence ID" value="XM_069448015.1"/>
</dbReference>
<feature type="binding site" evidence="10">
    <location>
        <position position="829"/>
    </location>
    <ligand>
        <name>IMP</name>
        <dbReference type="ChEBI" id="CHEBI:58053"/>
    </ligand>
</feature>
<dbReference type="Gene3D" id="1.20.1250.20">
    <property type="entry name" value="MFS general substrate transporter like domains"/>
    <property type="match status" value="2"/>
</dbReference>
<dbReference type="InterPro" id="IPR042109">
    <property type="entry name" value="Adenylosuccinate_synth_dom1"/>
</dbReference>
<dbReference type="Gene3D" id="3.40.440.10">
    <property type="entry name" value="Adenylosuccinate Synthetase, subunit A, domain 1"/>
    <property type="match status" value="1"/>
</dbReference>
<keyword evidence="10" id="KW-0963">Cytoplasm</keyword>
<dbReference type="NCBIfam" id="TIGR00184">
    <property type="entry name" value="purA"/>
    <property type="match status" value="1"/>
</dbReference>
<feature type="domain" description="Major facilitator superfamily (MFS) profile" evidence="14">
    <location>
        <begin position="60"/>
        <end position="475"/>
    </location>
</feature>
<dbReference type="Proteomes" id="UP001578633">
    <property type="component" value="Chromosome 1"/>
</dbReference>
<dbReference type="PANTHER" id="PTHR11846:SF0">
    <property type="entry name" value="ADENYLOSUCCINATE SYNTHETASE"/>
    <property type="match status" value="1"/>
</dbReference>
<evidence type="ECO:0000256" key="2">
    <source>
        <dbReference type="ARBA" id="ARBA00004141"/>
    </source>
</evidence>
<dbReference type="InterPro" id="IPR020846">
    <property type="entry name" value="MFS_dom"/>
</dbReference>
<feature type="binding site" evidence="10">
    <location>
        <position position="672"/>
    </location>
    <ligand>
        <name>IMP</name>
        <dbReference type="ChEBI" id="CHEBI:58053"/>
        <note>ligand shared between dimeric partners</note>
    </ligand>
</feature>
<feature type="transmembrane region" description="Helical" evidence="13">
    <location>
        <begin position="450"/>
        <end position="472"/>
    </location>
</feature>
<dbReference type="PANTHER" id="PTHR11846">
    <property type="entry name" value="ADENYLOSUCCINATE SYNTHETASE"/>
    <property type="match status" value="1"/>
</dbReference>
<keyword evidence="13" id="KW-0472">Membrane</keyword>
<feature type="binding site" evidence="10">
    <location>
        <position position="750"/>
    </location>
    <ligand>
        <name>IMP</name>
        <dbReference type="ChEBI" id="CHEBI:58053"/>
    </ligand>
</feature>
<feature type="active site" description="Proton donor" evidence="10">
    <location>
        <position position="570"/>
    </location>
</feature>
<evidence type="ECO:0000256" key="9">
    <source>
        <dbReference type="ARBA" id="ARBA00023134"/>
    </source>
</evidence>
<comment type="similarity">
    <text evidence="10 12">Belongs to the adenylosuccinate synthetase family.</text>
</comment>
<gene>
    <name evidence="15" type="ORF">ACET3X_000692</name>
</gene>
<feature type="binding site" evidence="10">
    <location>
        <begin position="857"/>
        <end position="859"/>
    </location>
    <ligand>
        <name>GTP</name>
        <dbReference type="ChEBI" id="CHEBI:37565"/>
    </ligand>
</feature>
<dbReference type="SUPFAM" id="SSF103473">
    <property type="entry name" value="MFS general substrate transporter"/>
    <property type="match status" value="1"/>
</dbReference>
<organism evidence="15 16">
    <name type="scientific">Alternaria dauci</name>
    <dbReference type="NCBI Taxonomy" id="48095"/>
    <lineage>
        <taxon>Eukaryota</taxon>
        <taxon>Fungi</taxon>
        <taxon>Dikarya</taxon>
        <taxon>Ascomycota</taxon>
        <taxon>Pezizomycotina</taxon>
        <taxon>Dothideomycetes</taxon>
        <taxon>Pleosporomycetidae</taxon>
        <taxon>Pleosporales</taxon>
        <taxon>Pleosporineae</taxon>
        <taxon>Pleosporaceae</taxon>
        <taxon>Alternaria</taxon>
        <taxon>Alternaria sect. Porri</taxon>
    </lineage>
</organism>
<comment type="cofactor">
    <cofactor evidence="10">
        <name>Mg(2+)</name>
        <dbReference type="ChEBI" id="CHEBI:18420"/>
    </cofactor>
    <text evidence="10">Binds 1 Mg(2+) ion per subunit.</text>
</comment>
<dbReference type="InterPro" id="IPR042111">
    <property type="entry name" value="Adenylosuccinate_synth_dom3"/>
</dbReference>